<dbReference type="Gene3D" id="1.25.40.10">
    <property type="entry name" value="Tetratricopeptide repeat domain"/>
    <property type="match status" value="1"/>
</dbReference>
<sequence length="208" mass="24480">MFAKLLTKARELLKPSQSSATGRGEEPVTAADEEPAHNNSHSAEASLTYEEGDFRFSMPLDEEERQVVDEARKKYQEMKRRFGEGANAWEINQLKHFYAKQYWALQIFYRDRAQHFYKLRNEDPENLKKAIQYCQKQIAYAPMAIQANRMDPQAKTLPHHYGFKQLAIIREKQGDVEEAIRLCEEALAQGWKGDWQHRIDRYRKSLKK</sequence>
<dbReference type="Proteomes" id="UP000199387">
    <property type="component" value="Unassembled WGS sequence"/>
</dbReference>
<accession>A0A1G6J742</accession>
<dbReference type="EMBL" id="FMZA01000003">
    <property type="protein sequence ID" value="SDC13736.1"/>
    <property type="molecule type" value="Genomic_DNA"/>
</dbReference>
<keyword evidence="3" id="KW-1185">Reference proteome</keyword>
<reference evidence="2 3" key="1">
    <citation type="submission" date="2016-10" db="EMBL/GenBank/DDBJ databases">
        <authorList>
            <person name="de Groot N.N."/>
        </authorList>
    </citation>
    <scope>NUCLEOTIDE SEQUENCE [LARGE SCALE GENOMIC DNA]</scope>
    <source>
        <strain evidence="2 3">DSM 45514</strain>
    </source>
</reference>
<organism evidence="2 3">
    <name type="scientific">Melghirimyces thermohalophilus</name>
    <dbReference type="NCBI Taxonomy" id="1236220"/>
    <lineage>
        <taxon>Bacteria</taxon>
        <taxon>Bacillati</taxon>
        <taxon>Bacillota</taxon>
        <taxon>Bacilli</taxon>
        <taxon>Bacillales</taxon>
        <taxon>Thermoactinomycetaceae</taxon>
        <taxon>Melghirimyces</taxon>
    </lineage>
</organism>
<evidence type="ECO:0000313" key="3">
    <source>
        <dbReference type="Proteomes" id="UP000199387"/>
    </source>
</evidence>
<proteinExistence type="predicted"/>
<evidence type="ECO:0000256" key="1">
    <source>
        <dbReference type="SAM" id="MobiDB-lite"/>
    </source>
</evidence>
<gene>
    <name evidence="2" type="ORF">SAMN04488112_103182</name>
</gene>
<feature type="region of interest" description="Disordered" evidence="1">
    <location>
        <begin position="1"/>
        <end position="48"/>
    </location>
</feature>
<evidence type="ECO:0008006" key="4">
    <source>
        <dbReference type="Google" id="ProtNLM"/>
    </source>
</evidence>
<dbReference type="AlphaFoldDB" id="A0A1G6J742"/>
<protein>
    <recommendedName>
        <fullName evidence="4">Tetratricopeptide repeat-containing protein</fullName>
    </recommendedName>
</protein>
<dbReference type="InterPro" id="IPR011990">
    <property type="entry name" value="TPR-like_helical_dom_sf"/>
</dbReference>
<evidence type="ECO:0000313" key="2">
    <source>
        <dbReference type="EMBL" id="SDC13736.1"/>
    </source>
</evidence>
<dbReference type="OrthoDB" id="2988417at2"/>
<dbReference type="RefSeq" id="WP_091566641.1">
    <property type="nucleotide sequence ID" value="NZ_FMZA01000003.1"/>
</dbReference>
<name>A0A1G6J742_9BACL</name>